<dbReference type="InterPro" id="IPR023201">
    <property type="entry name" value="SecY_dom_sf"/>
</dbReference>
<feature type="non-terminal residue" evidence="2">
    <location>
        <position position="48"/>
    </location>
</feature>
<name>A0A382P321_9ZZZZ</name>
<organism evidence="2">
    <name type="scientific">marine metagenome</name>
    <dbReference type="NCBI Taxonomy" id="408172"/>
    <lineage>
        <taxon>unclassified sequences</taxon>
        <taxon>metagenomes</taxon>
        <taxon>ecological metagenomes</taxon>
    </lineage>
</organism>
<dbReference type="AlphaFoldDB" id="A0A382P321"/>
<keyword evidence="1" id="KW-0472">Membrane</keyword>
<keyword evidence="1" id="KW-0812">Transmembrane</keyword>
<protein>
    <recommendedName>
        <fullName evidence="3">Preprotein translocase subunit SecY</fullName>
    </recommendedName>
</protein>
<sequence length="48" mass="5405">MVDALSQTKDLKNRILFTIIILSIYRLGTFIPIPGIDPQSLQELMSSN</sequence>
<evidence type="ECO:0000313" key="2">
    <source>
        <dbReference type="EMBL" id="SVC66332.1"/>
    </source>
</evidence>
<proteinExistence type="predicted"/>
<evidence type="ECO:0000256" key="1">
    <source>
        <dbReference type="SAM" id="Phobius"/>
    </source>
</evidence>
<dbReference type="EMBL" id="UINC01103729">
    <property type="protein sequence ID" value="SVC66332.1"/>
    <property type="molecule type" value="Genomic_DNA"/>
</dbReference>
<feature type="transmembrane region" description="Helical" evidence="1">
    <location>
        <begin position="15"/>
        <end position="36"/>
    </location>
</feature>
<dbReference type="SUPFAM" id="SSF103491">
    <property type="entry name" value="Preprotein translocase SecY subunit"/>
    <property type="match status" value="1"/>
</dbReference>
<keyword evidence="1" id="KW-1133">Transmembrane helix</keyword>
<reference evidence="2" key="1">
    <citation type="submission" date="2018-05" db="EMBL/GenBank/DDBJ databases">
        <authorList>
            <person name="Lanie J.A."/>
            <person name="Ng W.-L."/>
            <person name="Kazmierczak K.M."/>
            <person name="Andrzejewski T.M."/>
            <person name="Davidsen T.M."/>
            <person name="Wayne K.J."/>
            <person name="Tettelin H."/>
            <person name="Glass J.I."/>
            <person name="Rusch D."/>
            <person name="Podicherti R."/>
            <person name="Tsui H.-C.T."/>
            <person name="Winkler M.E."/>
        </authorList>
    </citation>
    <scope>NUCLEOTIDE SEQUENCE</scope>
</reference>
<dbReference type="Gene3D" id="1.10.3370.10">
    <property type="entry name" value="SecY subunit domain"/>
    <property type="match status" value="1"/>
</dbReference>
<accession>A0A382P321</accession>
<gene>
    <name evidence="2" type="ORF">METZ01_LOCUS319186</name>
</gene>
<evidence type="ECO:0008006" key="3">
    <source>
        <dbReference type="Google" id="ProtNLM"/>
    </source>
</evidence>